<dbReference type="InterPro" id="IPR002035">
    <property type="entry name" value="VWF_A"/>
</dbReference>
<name>A0A547Q931_9RHOB</name>
<evidence type="ECO:0000313" key="5">
    <source>
        <dbReference type="Proteomes" id="UP000318590"/>
    </source>
</evidence>
<dbReference type="InterPro" id="IPR041702">
    <property type="entry name" value="BchD/ChlD_VWA"/>
</dbReference>
<evidence type="ECO:0000259" key="3">
    <source>
        <dbReference type="PROSITE" id="PS50234"/>
    </source>
</evidence>
<dbReference type="PROSITE" id="PS50234">
    <property type="entry name" value="VWFA"/>
    <property type="match status" value="1"/>
</dbReference>
<comment type="caution">
    <text evidence="4">The sequence shown here is derived from an EMBL/GenBank/DDBJ whole genome shotgun (WGS) entry which is preliminary data.</text>
</comment>
<dbReference type="OrthoDB" id="9775079at2"/>
<keyword evidence="5" id="KW-1185">Reference proteome</keyword>
<comment type="similarity">
    <text evidence="1">Belongs to the Mg-chelatase subunits D/I family.</text>
</comment>
<dbReference type="Proteomes" id="UP000318590">
    <property type="component" value="Unassembled WGS sequence"/>
</dbReference>
<dbReference type="RefSeq" id="WP_142833458.1">
    <property type="nucleotide sequence ID" value="NZ_VFSV01000004.1"/>
</dbReference>
<proteinExistence type="inferred from homology"/>
<dbReference type="AlphaFoldDB" id="A0A547Q931"/>
<dbReference type="CDD" id="cd01451">
    <property type="entry name" value="vWA_Magnesium_chelatase"/>
    <property type="match status" value="1"/>
</dbReference>
<dbReference type="InterPro" id="IPR036465">
    <property type="entry name" value="vWFA_dom_sf"/>
</dbReference>
<evidence type="ECO:0000256" key="2">
    <source>
        <dbReference type="SAM" id="MobiDB-lite"/>
    </source>
</evidence>
<dbReference type="PANTHER" id="PTHR43473">
    <property type="entry name" value="MAGNESIUM-CHELATASE SUBUNIT CHLD, CHLOROPLASTIC"/>
    <property type="match status" value="1"/>
</dbReference>
<dbReference type="Gene3D" id="3.40.50.410">
    <property type="entry name" value="von Willebrand factor, type A domain"/>
    <property type="match status" value="1"/>
</dbReference>
<dbReference type="Pfam" id="PF13519">
    <property type="entry name" value="VWA_2"/>
    <property type="match status" value="1"/>
</dbReference>
<accession>A0A547Q931</accession>
<protein>
    <submittedName>
        <fullName evidence="4">VWA domain-containing protein</fullName>
    </submittedName>
</protein>
<dbReference type="SMART" id="SM00327">
    <property type="entry name" value="VWA"/>
    <property type="match status" value="1"/>
</dbReference>
<dbReference type="PANTHER" id="PTHR43473:SF2">
    <property type="entry name" value="MAGNESIUM-CHELATASE SUBUNIT CHLD, CHLOROPLASTIC"/>
    <property type="match status" value="1"/>
</dbReference>
<feature type="domain" description="VWFA" evidence="3">
    <location>
        <begin position="361"/>
        <end position="539"/>
    </location>
</feature>
<evidence type="ECO:0000256" key="1">
    <source>
        <dbReference type="ARBA" id="ARBA00005799"/>
    </source>
</evidence>
<feature type="region of interest" description="Disordered" evidence="2">
    <location>
        <begin position="225"/>
        <end position="253"/>
    </location>
</feature>
<feature type="region of interest" description="Disordered" evidence="2">
    <location>
        <begin position="280"/>
        <end position="310"/>
    </location>
</feature>
<reference evidence="4 5" key="1">
    <citation type="submission" date="2019-06" db="EMBL/GenBank/DDBJ databases">
        <title>Paenimaribius caenipelagi gen. nov., sp. nov., isolated from a tidal flat.</title>
        <authorList>
            <person name="Yoon J.-H."/>
        </authorList>
    </citation>
    <scope>NUCLEOTIDE SEQUENCE [LARGE SCALE GENOMIC DNA]</scope>
    <source>
        <strain evidence="4 5">JBTF-M29</strain>
    </source>
</reference>
<organism evidence="4 5">
    <name type="scientific">Palleronia caenipelagi</name>
    <dbReference type="NCBI Taxonomy" id="2489174"/>
    <lineage>
        <taxon>Bacteria</taxon>
        <taxon>Pseudomonadati</taxon>
        <taxon>Pseudomonadota</taxon>
        <taxon>Alphaproteobacteria</taxon>
        <taxon>Rhodobacterales</taxon>
        <taxon>Roseobacteraceae</taxon>
        <taxon>Palleronia</taxon>
    </lineage>
</organism>
<dbReference type="SUPFAM" id="SSF53300">
    <property type="entry name" value="vWA-like"/>
    <property type="match status" value="1"/>
</dbReference>
<evidence type="ECO:0000313" key="4">
    <source>
        <dbReference type="EMBL" id="TRD22878.1"/>
    </source>
</evidence>
<gene>
    <name evidence="4" type="ORF">FEV53_03635</name>
</gene>
<sequence>MNPVWQRACRAAAVLALDPVGLGGLWLRARPSPARDAFLARLAPLDPARIHPDISDAALFGGPDLVATLQAGRVVHRAGVAERARLLQLTMAERATPGLAARLAGLIDRQDLEVLAVDEGADAEEQPPRALTSRLGLFVALDGLALADLQATSPDLEDARGRLDQMALPDDIDRTLAEIALMLGVTSPAAALRTRAALRCLAALDGEAGPAQIEEAASLTLAHLAGPPMDVPEAPHEPETSEAQDEEPAQRGEAMVERVVEATRVVLPPDLMTALQLGRTRRHAGKGEGAKLRQMGGRGRPLPARPGHPDGGRIDVIATLRAAAPWQTIRHRSMGARDQRRVIVLPEDIRLARSEISAERLVIFAVDASGSAAIARMAEAKGAVEALLSGAYAARDSVALIGFRGTEAELIVPPTRSLTRARRCLCGLPGGGATPLATGLEAARALAGQSERRGATPVIVLLTDGRANMALDGTADRGRAAEDATRSATALAGDARQVIVVDTAIRPNRRLKELANQAGGRYLPLPRADVGALPEALRA</sequence>
<dbReference type="EMBL" id="VFSV01000004">
    <property type="protein sequence ID" value="TRD22878.1"/>
    <property type="molecule type" value="Genomic_DNA"/>
</dbReference>